<dbReference type="SUPFAM" id="SSF51735">
    <property type="entry name" value="NAD(P)-binding Rossmann-fold domains"/>
    <property type="match status" value="1"/>
</dbReference>
<evidence type="ECO:0000313" key="2">
    <source>
        <dbReference type="EMBL" id="MDJ1505745.1"/>
    </source>
</evidence>
<comment type="similarity">
    <text evidence="1">Belongs to the short-chain dehydrogenases/reductases (SDR) family.</text>
</comment>
<organism evidence="2 3">
    <name type="scientific">Xanthocytophaga agilis</name>
    <dbReference type="NCBI Taxonomy" id="3048010"/>
    <lineage>
        <taxon>Bacteria</taxon>
        <taxon>Pseudomonadati</taxon>
        <taxon>Bacteroidota</taxon>
        <taxon>Cytophagia</taxon>
        <taxon>Cytophagales</taxon>
        <taxon>Rhodocytophagaceae</taxon>
        <taxon>Xanthocytophaga</taxon>
    </lineage>
</organism>
<dbReference type="InterPro" id="IPR002347">
    <property type="entry name" value="SDR_fam"/>
</dbReference>
<protein>
    <submittedName>
        <fullName evidence="2">SDR family NAD(P)-dependent oxidoreductase</fullName>
    </submittedName>
</protein>
<proteinExistence type="inferred from homology"/>
<dbReference type="Pfam" id="PF00106">
    <property type="entry name" value="adh_short"/>
    <property type="match status" value="1"/>
</dbReference>
<dbReference type="AlphaFoldDB" id="A0AAE3R9J3"/>
<sequence length="159" mass="17376">MMISIHSTFGSTDLKYIKMKNLSEKVAVVTGSSKGVGAAIAFKIAAAEVVAQIKSNGIEAFAIKANVAKKEEISRLFDKSIAHFGKVDIWVNNAGVMLNNFIKDFSDEQLENKLRNFLPKPSGVNNLSVLIGLKIMDWIFTEAFTVTRGVILEPISNSI</sequence>
<comment type="caution">
    <text evidence="2">The sequence shown here is derived from an EMBL/GenBank/DDBJ whole genome shotgun (WGS) entry which is preliminary data.</text>
</comment>
<gene>
    <name evidence="2" type="ORF">QNI22_34130</name>
</gene>
<keyword evidence="3" id="KW-1185">Reference proteome</keyword>
<dbReference type="PRINTS" id="PR00081">
    <property type="entry name" value="GDHRDH"/>
</dbReference>
<dbReference type="Gene3D" id="3.40.50.720">
    <property type="entry name" value="NAD(P)-binding Rossmann-like Domain"/>
    <property type="match status" value="1"/>
</dbReference>
<accession>A0AAE3R9J3</accession>
<dbReference type="EMBL" id="JASJOU010000018">
    <property type="protein sequence ID" value="MDJ1505745.1"/>
    <property type="molecule type" value="Genomic_DNA"/>
</dbReference>
<dbReference type="PANTHER" id="PTHR42879">
    <property type="entry name" value="3-OXOACYL-(ACYL-CARRIER-PROTEIN) REDUCTASE"/>
    <property type="match status" value="1"/>
</dbReference>
<evidence type="ECO:0000256" key="1">
    <source>
        <dbReference type="ARBA" id="ARBA00006484"/>
    </source>
</evidence>
<dbReference type="PANTHER" id="PTHR42879:SF2">
    <property type="entry name" value="3-OXOACYL-[ACYL-CARRIER-PROTEIN] REDUCTASE FABG"/>
    <property type="match status" value="1"/>
</dbReference>
<name>A0AAE3R9J3_9BACT</name>
<reference evidence="2" key="1">
    <citation type="submission" date="2023-05" db="EMBL/GenBank/DDBJ databases">
        <authorList>
            <person name="Zhang X."/>
        </authorList>
    </citation>
    <scope>NUCLEOTIDE SEQUENCE</scope>
    <source>
        <strain evidence="2">BD1B2-1</strain>
    </source>
</reference>
<dbReference type="Proteomes" id="UP001232063">
    <property type="component" value="Unassembled WGS sequence"/>
</dbReference>
<dbReference type="InterPro" id="IPR036291">
    <property type="entry name" value="NAD(P)-bd_dom_sf"/>
</dbReference>
<evidence type="ECO:0000313" key="3">
    <source>
        <dbReference type="Proteomes" id="UP001232063"/>
    </source>
</evidence>
<dbReference type="InterPro" id="IPR050259">
    <property type="entry name" value="SDR"/>
</dbReference>
<dbReference type="RefSeq" id="WP_314518099.1">
    <property type="nucleotide sequence ID" value="NZ_JASJOU010000018.1"/>
</dbReference>